<sequence length="38" mass="4053">MVLALVCTHVHSLPQDISSACTLGVKCMRGYHLQSPVG</sequence>
<evidence type="ECO:0000313" key="1">
    <source>
        <dbReference type="EMBL" id="JAH82061.1"/>
    </source>
</evidence>
<reference evidence="1" key="2">
    <citation type="journal article" date="2015" name="Fish Shellfish Immunol.">
        <title>Early steps in the European eel (Anguilla anguilla)-Vibrio vulnificus interaction in the gills: Role of the RtxA13 toxin.</title>
        <authorList>
            <person name="Callol A."/>
            <person name="Pajuelo D."/>
            <person name="Ebbesson L."/>
            <person name="Teles M."/>
            <person name="MacKenzie S."/>
            <person name="Amaro C."/>
        </authorList>
    </citation>
    <scope>NUCLEOTIDE SEQUENCE</scope>
</reference>
<accession>A0A0E9VVE9</accession>
<dbReference type="EMBL" id="GBXM01026516">
    <property type="protein sequence ID" value="JAH82061.1"/>
    <property type="molecule type" value="Transcribed_RNA"/>
</dbReference>
<dbReference type="AlphaFoldDB" id="A0A0E9VVE9"/>
<name>A0A0E9VVE9_ANGAN</name>
<proteinExistence type="predicted"/>
<reference evidence="1" key="1">
    <citation type="submission" date="2014-11" db="EMBL/GenBank/DDBJ databases">
        <authorList>
            <person name="Amaro Gonzalez C."/>
        </authorList>
    </citation>
    <scope>NUCLEOTIDE SEQUENCE</scope>
</reference>
<protein>
    <submittedName>
        <fullName evidence="1">Uncharacterized protein</fullName>
    </submittedName>
</protein>
<organism evidence="1">
    <name type="scientific">Anguilla anguilla</name>
    <name type="common">European freshwater eel</name>
    <name type="synonym">Muraena anguilla</name>
    <dbReference type="NCBI Taxonomy" id="7936"/>
    <lineage>
        <taxon>Eukaryota</taxon>
        <taxon>Metazoa</taxon>
        <taxon>Chordata</taxon>
        <taxon>Craniata</taxon>
        <taxon>Vertebrata</taxon>
        <taxon>Euteleostomi</taxon>
        <taxon>Actinopterygii</taxon>
        <taxon>Neopterygii</taxon>
        <taxon>Teleostei</taxon>
        <taxon>Anguilliformes</taxon>
        <taxon>Anguillidae</taxon>
        <taxon>Anguilla</taxon>
    </lineage>
</organism>